<reference evidence="2 3" key="1">
    <citation type="submission" date="2016-11" db="EMBL/GenBank/DDBJ databases">
        <title>Draft genome of Pseudomonas versuta A4R1.12.</title>
        <authorList>
            <person name="See-Too W.-S."/>
        </authorList>
    </citation>
    <scope>NUCLEOTIDE SEQUENCE [LARGE SCALE GENOMIC DNA]</scope>
    <source>
        <strain evidence="2 3">A4R1.12</strain>
    </source>
</reference>
<evidence type="ECO:0000313" key="1">
    <source>
        <dbReference type="EMBL" id="OKA20152.1"/>
    </source>
</evidence>
<name>A0A0M4QMN6_9PSED</name>
<dbReference type="EMBL" id="MPJD01000006">
    <property type="protein sequence ID" value="OKA28021.1"/>
    <property type="molecule type" value="Genomic_DNA"/>
</dbReference>
<evidence type="ECO:0000313" key="4">
    <source>
        <dbReference type="Proteomes" id="UP000186677"/>
    </source>
</evidence>
<dbReference type="Pfam" id="PF12318">
    <property type="entry name" value="FAD-SLDH"/>
    <property type="match status" value="1"/>
</dbReference>
<dbReference type="KEGG" id="ppsy:AOC04_04060"/>
<keyword evidence="4" id="KW-1185">Reference proteome</keyword>
<organism evidence="2 3">
    <name type="scientific">Pseudomonas versuta</name>
    <dbReference type="NCBI Taxonomy" id="1788301"/>
    <lineage>
        <taxon>Bacteria</taxon>
        <taxon>Pseudomonadati</taxon>
        <taxon>Pseudomonadota</taxon>
        <taxon>Gammaproteobacteria</taxon>
        <taxon>Pseudomonadales</taxon>
        <taxon>Pseudomonadaceae</taxon>
        <taxon>Pseudomonas</taxon>
    </lineage>
</organism>
<dbReference type="InterPro" id="IPR006311">
    <property type="entry name" value="TAT_signal"/>
</dbReference>
<protein>
    <recommendedName>
        <fullName evidence="5">Sorbitol dehydrogenase</fullName>
    </recommendedName>
</protein>
<dbReference type="PROSITE" id="PS51318">
    <property type="entry name" value="TAT"/>
    <property type="match status" value="1"/>
</dbReference>
<proteinExistence type="predicted"/>
<reference evidence="1 4" key="2">
    <citation type="submission" date="2016-11" db="EMBL/GenBank/DDBJ databases">
        <title>Draft genome of Pseudomonas versuta A4R1.5.</title>
        <authorList>
            <person name="See-Too W.-S."/>
        </authorList>
    </citation>
    <scope>NUCLEOTIDE SEQUENCE [LARGE SCALE GENOMIC DNA]</scope>
    <source>
        <strain evidence="1 4">A4R1.5</strain>
    </source>
</reference>
<evidence type="ECO:0000313" key="2">
    <source>
        <dbReference type="EMBL" id="OKA28021.1"/>
    </source>
</evidence>
<gene>
    <name evidence="1" type="ORF">BOH73_14075</name>
    <name evidence="2" type="ORF">BOH74_04225</name>
</gene>
<dbReference type="AlphaFoldDB" id="A0A0M4QMN6"/>
<evidence type="ECO:0000313" key="3">
    <source>
        <dbReference type="Proteomes" id="UP000185990"/>
    </source>
</evidence>
<dbReference type="OrthoDB" id="6162173at2"/>
<comment type="caution">
    <text evidence="2">The sequence shown here is derived from an EMBL/GenBank/DDBJ whole genome shotgun (WGS) entry which is preliminary data.</text>
</comment>
<accession>A0A1Q4KG23</accession>
<accession>A0A0M4QMN6</accession>
<dbReference type="Proteomes" id="UP000185990">
    <property type="component" value="Unassembled WGS sequence"/>
</dbReference>
<dbReference type="Proteomes" id="UP000186677">
    <property type="component" value="Unassembled WGS sequence"/>
</dbReference>
<evidence type="ECO:0008006" key="5">
    <source>
        <dbReference type="Google" id="ProtNLM"/>
    </source>
</evidence>
<dbReference type="InterPro" id="IPR024651">
    <property type="entry name" value="FAD-SLDH_ssu"/>
</dbReference>
<dbReference type="EMBL" id="MPJC01000008">
    <property type="protein sequence ID" value="OKA20152.1"/>
    <property type="molecule type" value="Genomic_DNA"/>
</dbReference>
<sequence length="184" mass="20147">MIKEIYVISRRKLLSSGAALTGAGLLSSSWAGSVLAQGINNAATNDVELLHQLSLFLTERDALDPSLTLRVLARCTEADPLFPEKIRGLWGSIRQQGLSRVAMLSTSPVYQNPQYKDTVQKIVRAWYLGYTGTPVSMRAVDDTRLVTFTGALAYTPTLDATVIPTYSRGHTNYWVDPPSTVAND</sequence>